<dbReference type="InterPro" id="IPR000073">
    <property type="entry name" value="AB_hydrolase_1"/>
</dbReference>
<dbReference type="RefSeq" id="XP_046013487.1">
    <property type="nucleotide sequence ID" value="XM_046153461.1"/>
</dbReference>
<dbReference type="AlphaFoldDB" id="A0A9P8Y5W4"/>
<sequence length="297" mass="33344">MGLSPYLAWLSSMPRDIGMVIIEFMPVSGRICPQAVSQREFVSSMRSILSQHSLDDVVLIGHSYGTLMVRSLLDDPIVNSKIHSVVLIDPASIMMHLPELGYNIMRRRPRNAPELEMQWFAAADPRTAHTLTRRLHWQDCILWREQLVEKRTTVVIASRDCVTSPSATASYVYYGHVDYEESDKKEWRKTPDTWTGRGELELFYLWDRDHGQSLLAPAEIKRITRIVETYCDTGLDPTGILRRDEEGSQLPLASGEDEKPSAFAVENEHSGSGGSVVEPGEQASEKHFGATTNSAAV</sequence>
<dbReference type="PANTHER" id="PTHR37471:SF1">
    <property type="entry name" value="AB HYDROLASE-1 DOMAIN-CONTAINING PROTEIN"/>
    <property type="match status" value="1"/>
</dbReference>
<feature type="domain" description="AB hydrolase-1" evidence="2">
    <location>
        <begin position="34"/>
        <end position="132"/>
    </location>
</feature>
<evidence type="ECO:0000259" key="2">
    <source>
        <dbReference type="Pfam" id="PF00561"/>
    </source>
</evidence>
<evidence type="ECO:0000313" key="4">
    <source>
        <dbReference type="Proteomes" id="UP000756346"/>
    </source>
</evidence>
<evidence type="ECO:0000313" key="3">
    <source>
        <dbReference type="EMBL" id="KAH7032655.1"/>
    </source>
</evidence>
<protein>
    <recommendedName>
        <fullName evidence="2">AB hydrolase-1 domain-containing protein</fullName>
    </recommendedName>
</protein>
<dbReference type="PANTHER" id="PTHR37471">
    <property type="entry name" value="UNNAMED PRODUCT"/>
    <property type="match status" value="1"/>
</dbReference>
<dbReference type="Pfam" id="PF00561">
    <property type="entry name" value="Abhydrolase_1"/>
    <property type="match status" value="1"/>
</dbReference>
<feature type="region of interest" description="Disordered" evidence="1">
    <location>
        <begin position="250"/>
        <end position="297"/>
    </location>
</feature>
<dbReference type="SUPFAM" id="SSF53474">
    <property type="entry name" value="alpha/beta-Hydrolases"/>
    <property type="match status" value="1"/>
</dbReference>
<organism evidence="3 4">
    <name type="scientific">Microdochium trichocladiopsis</name>
    <dbReference type="NCBI Taxonomy" id="1682393"/>
    <lineage>
        <taxon>Eukaryota</taxon>
        <taxon>Fungi</taxon>
        <taxon>Dikarya</taxon>
        <taxon>Ascomycota</taxon>
        <taxon>Pezizomycotina</taxon>
        <taxon>Sordariomycetes</taxon>
        <taxon>Xylariomycetidae</taxon>
        <taxon>Xylariales</taxon>
        <taxon>Microdochiaceae</taxon>
        <taxon>Microdochium</taxon>
    </lineage>
</organism>
<gene>
    <name evidence="3" type="ORF">B0I36DRAFT_319803</name>
</gene>
<name>A0A9P8Y5W4_9PEZI</name>
<dbReference type="GeneID" id="70183007"/>
<proteinExistence type="predicted"/>
<keyword evidence="4" id="KW-1185">Reference proteome</keyword>
<dbReference type="Proteomes" id="UP000756346">
    <property type="component" value="Unassembled WGS sequence"/>
</dbReference>
<dbReference type="OrthoDB" id="6431331at2759"/>
<dbReference type="InterPro" id="IPR029058">
    <property type="entry name" value="AB_hydrolase_fold"/>
</dbReference>
<dbReference type="EMBL" id="JAGTJQ010000004">
    <property type="protein sequence ID" value="KAH7032655.1"/>
    <property type="molecule type" value="Genomic_DNA"/>
</dbReference>
<reference evidence="3" key="1">
    <citation type="journal article" date="2021" name="Nat. Commun.">
        <title>Genetic determinants of endophytism in the Arabidopsis root mycobiome.</title>
        <authorList>
            <person name="Mesny F."/>
            <person name="Miyauchi S."/>
            <person name="Thiergart T."/>
            <person name="Pickel B."/>
            <person name="Atanasova L."/>
            <person name="Karlsson M."/>
            <person name="Huettel B."/>
            <person name="Barry K.W."/>
            <person name="Haridas S."/>
            <person name="Chen C."/>
            <person name="Bauer D."/>
            <person name="Andreopoulos W."/>
            <person name="Pangilinan J."/>
            <person name="LaButti K."/>
            <person name="Riley R."/>
            <person name="Lipzen A."/>
            <person name="Clum A."/>
            <person name="Drula E."/>
            <person name="Henrissat B."/>
            <person name="Kohler A."/>
            <person name="Grigoriev I.V."/>
            <person name="Martin F.M."/>
            <person name="Hacquard S."/>
        </authorList>
    </citation>
    <scope>NUCLEOTIDE SEQUENCE</scope>
    <source>
        <strain evidence="3">MPI-CAGE-CH-0230</strain>
    </source>
</reference>
<dbReference type="Gene3D" id="3.40.50.1820">
    <property type="entry name" value="alpha/beta hydrolase"/>
    <property type="match status" value="1"/>
</dbReference>
<evidence type="ECO:0000256" key="1">
    <source>
        <dbReference type="SAM" id="MobiDB-lite"/>
    </source>
</evidence>
<accession>A0A9P8Y5W4</accession>
<comment type="caution">
    <text evidence="3">The sequence shown here is derived from an EMBL/GenBank/DDBJ whole genome shotgun (WGS) entry which is preliminary data.</text>
</comment>